<dbReference type="Pfam" id="PF10345">
    <property type="entry name" value="Cohesin_load"/>
    <property type="match status" value="1"/>
</dbReference>
<feature type="compositionally biased region" description="Polar residues" evidence="8">
    <location>
        <begin position="304"/>
        <end position="319"/>
    </location>
</feature>
<reference evidence="9 10" key="1">
    <citation type="submission" date="2014-04" db="EMBL/GenBank/DDBJ databases">
        <authorList>
            <consortium name="DOE Joint Genome Institute"/>
            <person name="Kuo A."/>
            <person name="Tarkka M."/>
            <person name="Buscot F."/>
            <person name="Kohler A."/>
            <person name="Nagy L.G."/>
            <person name="Floudas D."/>
            <person name="Copeland A."/>
            <person name="Barry K.W."/>
            <person name="Cichocki N."/>
            <person name="Veneault-Fourrey C."/>
            <person name="LaButti K."/>
            <person name="Lindquist E.A."/>
            <person name="Lipzen A."/>
            <person name="Lundell T."/>
            <person name="Morin E."/>
            <person name="Murat C."/>
            <person name="Sun H."/>
            <person name="Tunlid A."/>
            <person name="Henrissat B."/>
            <person name="Grigoriev I.V."/>
            <person name="Hibbett D.S."/>
            <person name="Martin F."/>
            <person name="Nordberg H.P."/>
            <person name="Cantor M.N."/>
            <person name="Hua S.X."/>
        </authorList>
    </citation>
    <scope>NUCLEOTIDE SEQUENCE [LARGE SCALE GENOMIC DNA]</scope>
    <source>
        <strain evidence="9 10">F 1598</strain>
    </source>
</reference>
<dbReference type="GO" id="GO:0007059">
    <property type="term" value="P:chromosome segregation"/>
    <property type="evidence" value="ECO:0007669"/>
    <property type="project" value="UniProtKB-KW"/>
</dbReference>
<keyword evidence="10" id="KW-1185">Reference proteome</keyword>
<evidence type="ECO:0008006" key="11">
    <source>
        <dbReference type="Google" id="ProtNLM"/>
    </source>
</evidence>
<evidence type="ECO:0000256" key="7">
    <source>
        <dbReference type="ARBA" id="ARBA00023306"/>
    </source>
</evidence>
<feature type="region of interest" description="Disordered" evidence="8">
    <location>
        <begin position="705"/>
        <end position="728"/>
    </location>
</feature>
<feature type="region of interest" description="Disordered" evidence="8">
    <location>
        <begin position="1"/>
        <end position="54"/>
    </location>
</feature>
<comment type="similarity">
    <text evidence="2">Belongs to the SCC4/mau-2 family.</text>
</comment>
<feature type="compositionally biased region" description="Low complexity" evidence="8">
    <location>
        <begin position="279"/>
        <end position="294"/>
    </location>
</feature>
<reference evidence="10" key="2">
    <citation type="submission" date="2015-01" db="EMBL/GenBank/DDBJ databases">
        <title>Evolutionary Origins and Diversification of the Mycorrhizal Mutualists.</title>
        <authorList>
            <consortium name="DOE Joint Genome Institute"/>
            <consortium name="Mycorrhizal Genomics Consortium"/>
            <person name="Kohler A."/>
            <person name="Kuo A."/>
            <person name="Nagy L.G."/>
            <person name="Floudas D."/>
            <person name="Copeland A."/>
            <person name="Barry K.W."/>
            <person name="Cichocki N."/>
            <person name="Veneault-Fourrey C."/>
            <person name="LaButti K."/>
            <person name="Lindquist E.A."/>
            <person name="Lipzen A."/>
            <person name="Lundell T."/>
            <person name="Morin E."/>
            <person name="Murat C."/>
            <person name="Riley R."/>
            <person name="Ohm R."/>
            <person name="Sun H."/>
            <person name="Tunlid A."/>
            <person name="Henrissat B."/>
            <person name="Grigoriev I.V."/>
            <person name="Hibbett D.S."/>
            <person name="Martin F."/>
        </authorList>
    </citation>
    <scope>NUCLEOTIDE SEQUENCE [LARGE SCALE GENOMIC DNA]</scope>
    <source>
        <strain evidence="10">F 1598</strain>
    </source>
</reference>
<keyword evidence="6" id="KW-0539">Nucleus</keyword>
<keyword evidence="4" id="KW-0498">Mitosis</keyword>
<evidence type="ECO:0000313" key="10">
    <source>
        <dbReference type="Proteomes" id="UP000054166"/>
    </source>
</evidence>
<keyword evidence="7" id="KW-0131">Cell cycle</keyword>
<evidence type="ECO:0000256" key="3">
    <source>
        <dbReference type="ARBA" id="ARBA00022618"/>
    </source>
</evidence>
<dbReference type="PANTHER" id="PTHR21394">
    <property type="entry name" value="MAU2 CHROMATID COHESION FACTOR HOMOLOG"/>
    <property type="match status" value="1"/>
</dbReference>
<sequence>MDHNHNDSDDDPNPRPQKRVRLTNPVTPPTSSPLSTPPHSPAPNPAPTLRPLPPQSLLLSLPSLLLHPPTHKNHPRSLHLSLLALRKCLSFTNLTPEEECRAWTALGEVGMRIIGGGFCDGEDGWARGVEGEVERAIGKAMLIAQKHPSLRLYHPHLTLLSAHLSLWQHNFKYSRSLLRRLISSPSSNTPATTYSAHLSLISQLSCTPTSSSSPSPSSSSLAQTLQAIQSLLTLSQTNSHPQITLLSHVLRLRVLIRHTRWDDARDALGVCERGLGVSYSPSLSSSTWSDNTSSRKPTTPSPLKRSSLSTPTRGDNNASPRKPTSPLKRQREEETYIAYTNPLESSLAQQVLILGIVLYTHLGRAAEAEERMRHLHALFDGGFAGEGQGEGDGGYVEVDMGEGQGPPLLLIMPHPRTMMLLTYLVSSTSSRDPVGRTPKRKKFALGGLATYTQEPSTQSIALPPWTSTAELYAVEQTAERIKADLLSEVVGVSIMRSEFDVAESSLNTLIAHTRTTNLFEAYSALITLHHAHLAHALGRTGRALECYRVAAFLARGAATLPAGGGEGEGARDGGEEVVVAGEFVRVCARAGEVALKIGLARAEGGIDEETKEMGKAVALECRGVGVDTTLQAIGRIIEACLSDEILKSKQNLKQSLSLTSLSQDNHLRALLLALISAYYFHTEIEHALGMLGTCEQLAAGLGAGAGGGKRGGGKENQGRDGMGGKGGGGDAVGNAPLRLWVGERFLGMSFFFLIFSPPISRPAPHPVPFPSSFFTPITSGSIRSNKITDTRILITNHKTL</sequence>
<gene>
    <name evidence="9" type="ORF">PILCRDRAFT_469683</name>
</gene>
<dbReference type="GO" id="GO:0007064">
    <property type="term" value="P:mitotic sister chromatid cohesion"/>
    <property type="evidence" value="ECO:0007669"/>
    <property type="project" value="InterPro"/>
</dbReference>
<dbReference type="OrthoDB" id="5565328at2759"/>
<dbReference type="EMBL" id="KN832995">
    <property type="protein sequence ID" value="KIM82134.1"/>
    <property type="molecule type" value="Genomic_DNA"/>
</dbReference>
<dbReference type="HOGENOM" id="CLU_010367_0_0_1"/>
<comment type="subcellular location">
    <subcellularLocation>
        <location evidence="1">Nucleus</location>
    </subcellularLocation>
</comment>
<evidence type="ECO:0000256" key="6">
    <source>
        <dbReference type="ARBA" id="ARBA00023242"/>
    </source>
</evidence>
<evidence type="ECO:0000256" key="5">
    <source>
        <dbReference type="ARBA" id="ARBA00022829"/>
    </source>
</evidence>
<evidence type="ECO:0000313" key="9">
    <source>
        <dbReference type="EMBL" id="KIM82134.1"/>
    </source>
</evidence>
<evidence type="ECO:0000256" key="8">
    <source>
        <dbReference type="SAM" id="MobiDB-lite"/>
    </source>
</evidence>
<name>A0A0C3FR22_PILCF</name>
<feature type="region of interest" description="Disordered" evidence="8">
    <location>
        <begin position="279"/>
        <end position="331"/>
    </location>
</feature>
<evidence type="ECO:0000256" key="2">
    <source>
        <dbReference type="ARBA" id="ARBA00008585"/>
    </source>
</evidence>
<dbReference type="InParanoid" id="A0A0C3FR22"/>
<dbReference type="InterPro" id="IPR019440">
    <property type="entry name" value="MAU2"/>
</dbReference>
<keyword evidence="3" id="KW-0132">Cell division</keyword>
<dbReference type="GO" id="GO:0051301">
    <property type="term" value="P:cell division"/>
    <property type="evidence" value="ECO:0007669"/>
    <property type="project" value="UniProtKB-KW"/>
</dbReference>
<protein>
    <recommendedName>
        <fullName evidence="11">Anaphase-promoting complex subunit 5</fullName>
    </recommendedName>
</protein>
<organism evidence="9 10">
    <name type="scientific">Piloderma croceum (strain F 1598)</name>
    <dbReference type="NCBI Taxonomy" id="765440"/>
    <lineage>
        <taxon>Eukaryota</taxon>
        <taxon>Fungi</taxon>
        <taxon>Dikarya</taxon>
        <taxon>Basidiomycota</taxon>
        <taxon>Agaricomycotina</taxon>
        <taxon>Agaricomycetes</taxon>
        <taxon>Agaricomycetidae</taxon>
        <taxon>Atheliales</taxon>
        <taxon>Atheliaceae</taxon>
        <taxon>Piloderma</taxon>
    </lineage>
</organism>
<feature type="compositionally biased region" description="Pro residues" evidence="8">
    <location>
        <begin position="26"/>
        <end position="54"/>
    </location>
</feature>
<dbReference type="GO" id="GO:0005634">
    <property type="term" value="C:nucleus"/>
    <property type="evidence" value="ECO:0007669"/>
    <property type="project" value="UniProtKB-SubCell"/>
</dbReference>
<evidence type="ECO:0000256" key="4">
    <source>
        <dbReference type="ARBA" id="ARBA00022776"/>
    </source>
</evidence>
<dbReference type="AlphaFoldDB" id="A0A0C3FR22"/>
<evidence type="ECO:0000256" key="1">
    <source>
        <dbReference type="ARBA" id="ARBA00004123"/>
    </source>
</evidence>
<accession>A0A0C3FR22</accession>
<dbReference type="Proteomes" id="UP000054166">
    <property type="component" value="Unassembled WGS sequence"/>
</dbReference>
<keyword evidence="5" id="KW-0159">Chromosome partition</keyword>
<proteinExistence type="inferred from homology"/>